<dbReference type="InterPro" id="IPR036291">
    <property type="entry name" value="NAD(P)-bd_dom_sf"/>
</dbReference>
<evidence type="ECO:0000313" key="5">
    <source>
        <dbReference type="EMBL" id="KRO31213.1"/>
    </source>
</evidence>
<dbReference type="InterPro" id="IPR051019">
    <property type="entry name" value="VLCFA-Steroid_DH"/>
</dbReference>
<accession>A0A0R2P5J4</accession>
<evidence type="ECO:0000256" key="2">
    <source>
        <dbReference type="ARBA" id="ARBA00006484"/>
    </source>
</evidence>
<evidence type="ECO:0000256" key="4">
    <source>
        <dbReference type="RuleBase" id="RU000363"/>
    </source>
</evidence>
<dbReference type="Proteomes" id="UP000053941">
    <property type="component" value="Unassembled WGS sequence"/>
</dbReference>
<dbReference type="PANTHER" id="PTHR43899:SF13">
    <property type="entry name" value="RH59310P"/>
    <property type="match status" value="1"/>
</dbReference>
<dbReference type="InterPro" id="IPR020904">
    <property type="entry name" value="Sc_DH/Rdtase_CS"/>
</dbReference>
<name>A0A0R2P5J4_9ACTN</name>
<comment type="similarity">
    <text evidence="2 4">Belongs to the short-chain dehydrogenases/reductases (SDR) family.</text>
</comment>
<evidence type="ECO:0000256" key="3">
    <source>
        <dbReference type="ARBA" id="ARBA00023002"/>
    </source>
</evidence>
<sequence>MSKPIALITGATAGIGASFAELLAKKGHDLVIVARDLERLNQNASKWRENFGVEVEVLVADLSRDEDIRRVELRLQNTSRPIEVLINNAGFGIKKNFLVSEISDEIALLDVLVTAPMRLIHAILPIMKTRNNGVIINVSSIAGWIAGGSYSAAKSYLTVLTESLHTQLAGSNIKMLALAPGYTRTEFHQRGDMKMSGLPNWLWLTSERVVEEAWRAALNGKVLCVPGKRYQVISKLARYAPRPWVRKLGMNVRSRGQKK</sequence>
<organism evidence="5 6">
    <name type="scientific">Actinobacteria bacterium BACL2 MAG-120802-bin41</name>
    <dbReference type="NCBI Taxonomy" id="1655568"/>
    <lineage>
        <taxon>Bacteria</taxon>
        <taxon>Bacillati</taxon>
        <taxon>Actinomycetota</taxon>
        <taxon>Actinomycetes</taxon>
        <taxon>Actinomycetes incertae sedis</taxon>
        <taxon>ac1 cluster</taxon>
    </lineage>
</organism>
<gene>
    <name evidence="5" type="ORF">ABR60_04885</name>
</gene>
<dbReference type="AlphaFoldDB" id="A0A0R2P5J4"/>
<reference evidence="5 6" key="1">
    <citation type="submission" date="2015-10" db="EMBL/GenBank/DDBJ databases">
        <title>Metagenome-Assembled Genomes uncover a global brackish microbiome.</title>
        <authorList>
            <person name="Hugerth L.W."/>
            <person name="Larsson J."/>
            <person name="Alneberg J."/>
            <person name="Lindh M.V."/>
            <person name="Legrand C."/>
            <person name="Pinhassi J."/>
            <person name="Andersson A.F."/>
        </authorList>
    </citation>
    <scope>NUCLEOTIDE SEQUENCE [LARGE SCALE GENOMIC DNA]</scope>
    <source>
        <strain evidence="5">BACL2 MAG-120802-bin41</strain>
    </source>
</reference>
<dbReference type="Gene3D" id="3.40.50.720">
    <property type="entry name" value="NAD(P)-binding Rossmann-like Domain"/>
    <property type="match status" value="1"/>
</dbReference>
<dbReference type="InterPro" id="IPR002347">
    <property type="entry name" value="SDR_fam"/>
</dbReference>
<dbReference type="GO" id="GO:0016491">
    <property type="term" value="F:oxidoreductase activity"/>
    <property type="evidence" value="ECO:0007669"/>
    <property type="project" value="UniProtKB-KW"/>
</dbReference>
<dbReference type="SUPFAM" id="SSF51735">
    <property type="entry name" value="NAD(P)-binding Rossmann-fold domains"/>
    <property type="match status" value="1"/>
</dbReference>
<keyword evidence="3" id="KW-0560">Oxidoreductase</keyword>
<dbReference type="PROSITE" id="PS00061">
    <property type="entry name" value="ADH_SHORT"/>
    <property type="match status" value="1"/>
</dbReference>
<dbReference type="PRINTS" id="PR00080">
    <property type="entry name" value="SDRFAMILY"/>
</dbReference>
<dbReference type="Pfam" id="PF00106">
    <property type="entry name" value="adh_short"/>
    <property type="match status" value="1"/>
</dbReference>
<comment type="caution">
    <text evidence="5">The sequence shown here is derived from an EMBL/GenBank/DDBJ whole genome shotgun (WGS) entry which is preliminary data.</text>
</comment>
<evidence type="ECO:0000313" key="6">
    <source>
        <dbReference type="Proteomes" id="UP000053941"/>
    </source>
</evidence>
<comment type="subcellular location">
    <subcellularLocation>
        <location evidence="1">Endoplasmic reticulum</location>
    </subcellularLocation>
</comment>
<protein>
    <submittedName>
        <fullName evidence="5">Short-chain dehydrogenase</fullName>
    </submittedName>
</protein>
<dbReference type="PANTHER" id="PTHR43899">
    <property type="entry name" value="RH59310P"/>
    <property type="match status" value="1"/>
</dbReference>
<dbReference type="CDD" id="cd05233">
    <property type="entry name" value="SDR_c"/>
    <property type="match status" value="1"/>
</dbReference>
<dbReference type="PRINTS" id="PR00081">
    <property type="entry name" value="GDHRDH"/>
</dbReference>
<evidence type="ECO:0000256" key="1">
    <source>
        <dbReference type="ARBA" id="ARBA00004240"/>
    </source>
</evidence>
<proteinExistence type="inferred from homology"/>
<dbReference type="PIRSF" id="PIRSF000126">
    <property type="entry name" value="11-beta-HSD1"/>
    <property type="match status" value="1"/>
</dbReference>
<dbReference type="EMBL" id="LIAS01000012">
    <property type="protein sequence ID" value="KRO31213.1"/>
    <property type="molecule type" value="Genomic_DNA"/>
</dbReference>